<evidence type="ECO:0000313" key="1">
    <source>
        <dbReference type="EMBL" id="WAJ31220.1"/>
    </source>
</evidence>
<accession>A0ACD4NWS3</accession>
<evidence type="ECO:0000313" key="2">
    <source>
        <dbReference type="Proteomes" id="UP001163223"/>
    </source>
</evidence>
<proteinExistence type="predicted"/>
<name>A0ACD4NWS3_9HYPH</name>
<reference evidence="1" key="1">
    <citation type="submission" date="2022-11" db="EMBL/GenBank/DDBJ databases">
        <title>beta-Carotene-producing bacterium, Jeongeuplla avenae sp. nov., alleviates the salt stress of Arabidopsis seedlings.</title>
        <authorList>
            <person name="Jiang L."/>
            <person name="Lee J."/>
        </authorList>
    </citation>
    <scope>NUCLEOTIDE SEQUENCE</scope>
    <source>
        <strain evidence="1">DY_R2A_6</strain>
    </source>
</reference>
<dbReference type="EMBL" id="CP113520">
    <property type="protein sequence ID" value="WAJ31220.1"/>
    <property type="molecule type" value="Genomic_DNA"/>
</dbReference>
<keyword evidence="2" id="KW-1185">Reference proteome</keyword>
<dbReference type="Proteomes" id="UP001163223">
    <property type="component" value="Chromosome"/>
</dbReference>
<organism evidence="1 2">
    <name type="scientific">Antarcticirhabdus aurantiaca</name>
    <dbReference type="NCBI Taxonomy" id="2606717"/>
    <lineage>
        <taxon>Bacteria</taxon>
        <taxon>Pseudomonadati</taxon>
        <taxon>Pseudomonadota</taxon>
        <taxon>Alphaproteobacteria</taxon>
        <taxon>Hyphomicrobiales</taxon>
        <taxon>Aurantimonadaceae</taxon>
        <taxon>Antarcticirhabdus</taxon>
    </lineage>
</organism>
<gene>
    <name evidence="1" type="ORF">OXU80_13890</name>
</gene>
<sequence>MNILAPMQPSPTFERFLDEVEREVEVSESQDAAARKSYKSVGEWLDRPASELRPYLPWVYAQGSFRLGTAIKPIGDGEYDVDAVCELRAMSKADRSQRDLKAMLGREIEAYAVARQMSKEPTERTRCWTLHYADDAKFHLDVTPCVPNLEQRALLRAIGVPSDWTDTAVSITDKGHPNYATVSADWPRSNPRAYADWFTHRMGQVFLRRRAEVAKSTRAQVDEIPVHRVRTPLQSAIKLLKRHRDVMFSGDPEDAPISIVITTLSAHAYRQEETTGRALAGILTRMEEGIGYSNGRWSIPNPTDPGENFADRWNPSESNPAPKKHEAFKDWLEAARRDFLALASSTDRAAMAEVMARAVGNVPIQAILDRHPAVAGHGVLARVRQFGRSVVEHANHRRRPTWPPRPLGQVSISSATFSRAGFRPTPIGSDGPALPKSGSLRFEARTNVSTPYKIYWQIVNTGFDAERANCLRGRFETLENGNLTKVESTLYSGTHSIECFIVKGGYLAARSGPFIVNID</sequence>
<protein>
    <submittedName>
        <fullName evidence="1">Nucleotidyltransferase</fullName>
    </submittedName>
</protein>